<feature type="compositionally biased region" description="Basic and acidic residues" evidence="7">
    <location>
        <begin position="565"/>
        <end position="575"/>
    </location>
</feature>
<evidence type="ECO:0000313" key="10">
    <source>
        <dbReference type="Proteomes" id="UP000053611"/>
    </source>
</evidence>
<evidence type="ECO:0000256" key="2">
    <source>
        <dbReference type="ARBA" id="ARBA00022448"/>
    </source>
</evidence>
<feature type="transmembrane region" description="Helical" evidence="8">
    <location>
        <begin position="117"/>
        <end position="138"/>
    </location>
</feature>
<feature type="transmembrane region" description="Helical" evidence="8">
    <location>
        <begin position="407"/>
        <end position="425"/>
    </location>
</feature>
<feature type="transmembrane region" description="Helical" evidence="8">
    <location>
        <begin position="437"/>
        <end position="464"/>
    </location>
</feature>
<evidence type="ECO:0000256" key="4">
    <source>
        <dbReference type="ARBA" id="ARBA00022989"/>
    </source>
</evidence>
<feature type="transmembrane region" description="Helical" evidence="8">
    <location>
        <begin position="95"/>
        <end position="111"/>
    </location>
</feature>
<proteinExistence type="predicted"/>
<dbReference type="GO" id="GO:0006811">
    <property type="term" value="P:monoatomic ion transport"/>
    <property type="evidence" value="ECO:0007669"/>
    <property type="project" value="UniProtKB-KW"/>
</dbReference>
<feature type="compositionally biased region" description="Low complexity" evidence="7">
    <location>
        <begin position="576"/>
        <end position="599"/>
    </location>
</feature>
<keyword evidence="2" id="KW-0813">Transport</keyword>
<feature type="transmembrane region" description="Helical" evidence="8">
    <location>
        <begin position="150"/>
        <end position="170"/>
    </location>
</feature>
<sequence>MYEDSIEEKSPGVARMEAVTSVFTQWDKALLFLGLFLGAYARGLHGLMQSPFQAQAVSGWNAAGQVATLGVARATIASASQPIWAKIMDYMGRPFVVYGSCFFYCLGYIVLACSNNFGTLAGGLVLQPQSLTPVMMYIVVADTTSLRQRVFFSMIPSLHSIINTWAAGVIAEKFVQGPGWRWGYGTGALIYPIMILPLIFSLVHTTHKAKRAGLLDGLPGPAKIVRSPAMWKDFFWKADIIGLTFLIGSIALCLVPLTLGGGTASKWRTAQVLTPLIIGFVVCIPAFVYWELKRARHPLVPFHLLKSRHVLVSLAIGLLVTITGAQQSTYLYFLLIVAFGQSVEAATRISKLANFSMVISGLILGLAMHRFRHTKPFTIFGAGMYVLAFGLLYRFRGGHSSSELGGLIGAEIVLGIGMGVAQNSAQCALQAVCKHEHVAIISAMFFCCFQIGSGIGSAITGAIWTNLMPKTLLTNLSAVMPAATAATTAKSVYGNPLKFVAQYQPGTPERAAVDESYRQLMRLLCISGLCFASLLFIAALCVDNPILTDKRSIDDKEDFVIGRNEKEEEAQREADAAQAQAQAQVQQTPQVPFQQPVKA</sequence>
<dbReference type="Gene3D" id="1.20.1250.20">
    <property type="entry name" value="MFS general substrate transporter like domains"/>
    <property type="match status" value="2"/>
</dbReference>
<dbReference type="Proteomes" id="UP000053611">
    <property type="component" value="Unassembled WGS sequence"/>
</dbReference>
<evidence type="ECO:0000256" key="5">
    <source>
        <dbReference type="ARBA" id="ARBA00023065"/>
    </source>
</evidence>
<feature type="transmembrane region" description="Helical" evidence="8">
    <location>
        <begin position="182"/>
        <end position="203"/>
    </location>
</feature>
<protein>
    <submittedName>
        <fullName evidence="9">Siderochrome-iron uptake transporter</fullName>
    </submittedName>
</protein>
<feature type="transmembrane region" description="Helical" evidence="8">
    <location>
        <begin position="272"/>
        <end position="290"/>
    </location>
</feature>
<dbReference type="PANTHER" id="PTHR23501">
    <property type="entry name" value="MAJOR FACILITATOR SUPERFAMILY"/>
    <property type="match status" value="1"/>
</dbReference>
<keyword evidence="5" id="KW-0406">Ion transport</keyword>
<dbReference type="GO" id="GO:0022857">
    <property type="term" value="F:transmembrane transporter activity"/>
    <property type="evidence" value="ECO:0007669"/>
    <property type="project" value="InterPro"/>
</dbReference>
<dbReference type="OrthoDB" id="2241241at2759"/>
<evidence type="ECO:0000256" key="6">
    <source>
        <dbReference type="ARBA" id="ARBA00023136"/>
    </source>
</evidence>
<dbReference type="InterPro" id="IPR011701">
    <property type="entry name" value="MFS"/>
</dbReference>
<dbReference type="GeneID" id="28980829"/>
<comment type="subcellular location">
    <subcellularLocation>
        <location evidence="1">Endomembrane system</location>
        <topology evidence="1">Multi-pass membrane protein</topology>
    </subcellularLocation>
</comment>
<organism evidence="9 10">
    <name type="scientific">Cutaneotrichosporon oleaginosum</name>
    <dbReference type="NCBI Taxonomy" id="879819"/>
    <lineage>
        <taxon>Eukaryota</taxon>
        <taxon>Fungi</taxon>
        <taxon>Dikarya</taxon>
        <taxon>Basidiomycota</taxon>
        <taxon>Agaricomycotina</taxon>
        <taxon>Tremellomycetes</taxon>
        <taxon>Trichosporonales</taxon>
        <taxon>Trichosporonaceae</taxon>
        <taxon>Cutaneotrichosporon</taxon>
    </lineage>
</organism>
<feature type="transmembrane region" description="Helical" evidence="8">
    <location>
        <begin position="240"/>
        <end position="260"/>
    </location>
</feature>
<dbReference type="Pfam" id="PF07690">
    <property type="entry name" value="MFS_1"/>
    <property type="match status" value="1"/>
</dbReference>
<feature type="transmembrane region" description="Helical" evidence="8">
    <location>
        <begin position="520"/>
        <end position="542"/>
    </location>
</feature>
<reference evidence="9 10" key="1">
    <citation type="submission" date="2015-03" db="EMBL/GenBank/DDBJ databases">
        <title>Genomics and transcriptomics of the oil-accumulating basidiomycete yeast T. oleaginosus allow insights into substrate utilization and the diverse evolutionary trajectories of mating systems in fungi.</title>
        <authorList>
            <consortium name="DOE Joint Genome Institute"/>
            <person name="Kourist R."/>
            <person name="Kracht O."/>
            <person name="Bracharz F."/>
            <person name="Lipzen A."/>
            <person name="Nolan M."/>
            <person name="Ohm R."/>
            <person name="Grigoriev I."/>
            <person name="Sun S."/>
            <person name="Heitman J."/>
            <person name="Bruck T."/>
            <person name="Nowrousian M."/>
        </authorList>
    </citation>
    <scope>NUCLEOTIDE SEQUENCE [LARGE SCALE GENOMIC DNA]</scope>
    <source>
        <strain evidence="9 10">IBC0246</strain>
    </source>
</reference>
<dbReference type="GO" id="GO:0012505">
    <property type="term" value="C:endomembrane system"/>
    <property type="evidence" value="ECO:0007669"/>
    <property type="project" value="UniProtKB-SubCell"/>
</dbReference>
<keyword evidence="10" id="KW-1185">Reference proteome</keyword>
<dbReference type="AlphaFoldDB" id="A0A0J0XUQ0"/>
<evidence type="ECO:0000313" key="9">
    <source>
        <dbReference type="EMBL" id="KLT44826.1"/>
    </source>
</evidence>
<gene>
    <name evidence="9" type="ORF">CC85DRAFT_241733</name>
</gene>
<evidence type="ECO:0000256" key="8">
    <source>
        <dbReference type="SAM" id="Phobius"/>
    </source>
</evidence>
<accession>A0A0J0XUQ0</accession>
<keyword evidence="3 8" id="KW-0812">Transmembrane</keyword>
<evidence type="ECO:0000256" key="3">
    <source>
        <dbReference type="ARBA" id="ARBA00022692"/>
    </source>
</evidence>
<dbReference type="InterPro" id="IPR036259">
    <property type="entry name" value="MFS_trans_sf"/>
</dbReference>
<dbReference type="PANTHER" id="PTHR23501:SF92">
    <property type="entry name" value="GLUTATHIONE EXCHANGER 1-RELATED"/>
    <property type="match status" value="1"/>
</dbReference>
<feature type="transmembrane region" description="Helical" evidence="8">
    <location>
        <begin position="376"/>
        <end position="395"/>
    </location>
</feature>
<dbReference type="GO" id="GO:0005886">
    <property type="term" value="C:plasma membrane"/>
    <property type="evidence" value="ECO:0007669"/>
    <property type="project" value="TreeGrafter"/>
</dbReference>
<feature type="region of interest" description="Disordered" evidence="7">
    <location>
        <begin position="565"/>
        <end position="599"/>
    </location>
</feature>
<evidence type="ECO:0000256" key="7">
    <source>
        <dbReference type="SAM" id="MobiDB-lite"/>
    </source>
</evidence>
<feature type="transmembrane region" description="Helical" evidence="8">
    <location>
        <begin position="311"/>
        <end position="340"/>
    </location>
</feature>
<name>A0A0J0XUQ0_9TREE</name>
<dbReference type="SUPFAM" id="SSF103473">
    <property type="entry name" value="MFS general substrate transporter"/>
    <property type="match status" value="1"/>
</dbReference>
<dbReference type="RefSeq" id="XP_018281317.1">
    <property type="nucleotide sequence ID" value="XM_018420226.1"/>
</dbReference>
<feature type="transmembrane region" description="Helical" evidence="8">
    <location>
        <begin position="352"/>
        <end position="369"/>
    </location>
</feature>
<keyword evidence="6 8" id="KW-0472">Membrane</keyword>
<dbReference type="EMBL" id="KQ087184">
    <property type="protein sequence ID" value="KLT44826.1"/>
    <property type="molecule type" value="Genomic_DNA"/>
</dbReference>
<keyword evidence="4 8" id="KW-1133">Transmembrane helix</keyword>
<evidence type="ECO:0000256" key="1">
    <source>
        <dbReference type="ARBA" id="ARBA00004127"/>
    </source>
</evidence>